<evidence type="ECO:0000313" key="2">
    <source>
        <dbReference type="Proteomes" id="UP001589906"/>
    </source>
</evidence>
<organism evidence="1 2">
    <name type="scientific">Brevundimonas balnearis</name>
    <dbReference type="NCBI Taxonomy" id="1572858"/>
    <lineage>
        <taxon>Bacteria</taxon>
        <taxon>Pseudomonadati</taxon>
        <taxon>Pseudomonadota</taxon>
        <taxon>Alphaproteobacteria</taxon>
        <taxon>Caulobacterales</taxon>
        <taxon>Caulobacteraceae</taxon>
        <taxon>Brevundimonas</taxon>
    </lineage>
</organism>
<name>A0ABV6R0P8_9CAUL</name>
<keyword evidence="2" id="KW-1185">Reference proteome</keyword>
<evidence type="ECO:0000313" key="1">
    <source>
        <dbReference type="EMBL" id="MFC0633185.1"/>
    </source>
</evidence>
<gene>
    <name evidence="1" type="ORF">ACFFGE_04745</name>
</gene>
<evidence type="ECO:0008006" key="3">
    <source>
        <dbReference type="Google" id="ProtNLM"/>
    </source>
</evidence>
<proteinExistence type="predicted"/>
<dbReference type="Proteomes" id="UP001589906">
    <property type="component" value="Unassembled WGS sequence"/>
</dbReference>
<accession>A0ABV6R0P8</accession>
<sequence length="182" mass="20848">MTETPSRRRIRPDAVWAEVRKAWEGGETARSVAKRYDVGVHALWKRREAEAWKRPDPVFGPVEPAEGWSGYAAARWDAFSARLAEERDLARALAAALVGKRPEDVPLWHLPFVMQWRAEHLGPEVAADDRARNLDQAWAAVIWDAEGRMGSLETMTRALARLYRADWRAREKLPEWAAPDWP</sequence>
<comment type="caution">
    <text evidence="1">The sequence shown here is derived from an EMBL/GenBank/DDBJ whole genome shotgun (WGS) entry which is preliminary data.</text>
</comment>
<dbReference type="RefSeq" id="WP_376834801.1">
    <property type="nucleotide sequence ID" value="NZ_JBHLSW010000003.1"/>
</dbReference>
<dbReference type="EMBL" id="JBHLSW010000003">
    <property type="protein sequence ID" value="MFC0633185.1"/>
    <property type="molecule type" value="Genomic_DNA"/>
</dbReference>
<reference evidence="1 2" key="1">
    <citation type="submission" date="2024-09" db="EMBL/GenBank/DDBJ databases">
        <authorList>
            <person name="Sun Q."/>
            <person name="Mori K."/>
        </authorList>
    </citation>
    <scope>NUCLEOTIDE SEQUENCE [LARGE SCALE GENOMIC DNA]</scope>
    <source>
        <strain evidence="1 2">NCAIM B.02621</strain>
    </source>
</reference>
<protein>
    <recommendedName>
        <fullName evidence="3">Transposase</fullName>
    </recommendedName>
</protein>